<evidence type="ECO:0000256" key="11">
    <source>
        <dbReference type="ARBA" id="ARBA00029983"/>
    </source>
</evidence>
<evidence type="ECO:0000256" key="9">
    <source>
        <dbReference type="ARBA" id="ARBA00024680"/>
    </source>
</evidence>
<organism evidence="14 15">
    <name type="scientific">Lates japonicus</name>
    <name type="common">Japanese lates</name>
    <dbReference type="NCBI Taxonomy" id="270547"/>
    <lineage>
        <taxon>Eukaryota</taxon>
        <taxon>Metazoa</taxon>
        <taxon>Chordata</taxon>
        <taxon>Craniata</taxon>
        <taxon>Vertebrata</taxon>
        <taxon>Euteleostomi</taxon>
        <taxon>Actinopterygii</taxon>
        <taxon>Neopterygii</taxon>
        <taxon>Teleostei</taxon>
        <taxon>Neoteleostei</taxon>
        <taxon>Acanthomorphata</taxon>
        <taxon>Carangaria</taxon>
        <taxon>Carangaria incertae sedis</taxon>
        <taxon>Centropomidae</taxon>
        <taxon>Lates</taxon>
    </lineage>
</organism>
<keyword evidence="5" id="KW-0653">Protein transport</keyword>
<comment type="caution">
    <text evidence="14">The sequence shown here is derived from an EMBL/GenBank/DDBJ whole genome shotgun (WGS) entry which is preliminary data.</text>
</comment>
<dbReference type="Pfam" id="PF07817">
    <property type="entry name" value="GLE1"/>
    <property type="match status" value="1"/>
</dbReference>
<dbReference type="Proteomes" id="UP001279410">
    <property type="component" value="Unassembled WGS sequence"/>
</dbReference>
<dbReference type="EMBL" id="BRZM01001800">
    <property type="protein sequence ID" value="GLD73764.1"/>
    <property type="molecule type" value="Genomic_DNA"/>
</dbReference>
<dbReference type="Gene3D" id="1.25.40.510">
    <property type="entry name" value="GLE1-like"/>
    <property type="match status" value="1"/>
</dbReference>
<keyword evidence="3" id="KW-0813">Transport</keyword>
<evidence type="ECO:0000313" key="15">
    <source>
        <dbReference type="Proteomes" id="UP001279410"/>
    </source>
</evidence>
<keyword evidence="4" id="KW-0509">mRNA transport</keyword>
<reference evidence="14" key="1">
    <citation type="submission" date="2022-08" db="EMBL/GenBank/DDBJ databases">
        <title>Genome sequencing of akame (Lates japonicus).</title>
        <authorList>
            <person name="Hashiguchi Y."/>
            <person name="Takahashi H."/>
        </authorList>
    </citation>
    <scope>NUCLEOTIDE SEQUENCE</scope>
    <source>
        <strain evidence="14">Kochi</strain>
    </source>
</reference>
<dbReference type="GO" id="GO:0005737">
    <property type="term" value="C:cytoplasm"/>
    <property type="evidence" value="ECO:0007669"/>
    <property type="project" value="TreeGrafter"/>
</dbReference>
<evidence type="ECO:0000256" key="13">
    <source>
        <dbReference type="ARBA" id="ARBA00031503"/>
    </source>
</evidence>
<dbReference type="PANTHER" id="PTHR12960">
    <property type="entry name" value="GLE-1-RELATED"/>
    <property type="match status" value="1"/>
</dbReference>
<keyword evidence="6" id="KW-0811">Translocation</keyword>
<keyword evidence="15" id="KW-1185">Reference proteome</keyword>
<accession>A0AAD3NKP1</accession>
<dbReference type="GO" id="GO:0005543">
    <property type="term" value="F:phospholipid binding"/>
    <property type="evidence" value="ECO:0007669"/>
    <property type="project" value="TreeGrafter"/>
</dbReference>
<keyword evidence="8" id="KW-0539">Nucleus</keyword>
<evidence type="ECO:0000256" key="7">
    <source>
        <dbReference type="ARBA" id="ARBA00023132"/>
    </source>
</evidence>
<dbReference type="GO" id="GO:0000822">
    <property type="term" value="F:inositol hexakisphosphate binding"/>
    <property type="evidence" value="ECO:0007669"/>
    <property type="project" value="TreeGrafter"/>
</dbReference>
<dbReference type="InterPro" id="IPR012476">
    <property type="entry name" value="GLE1"/>
</dbReference>
<evidence type="ECO:0000256" key="2">
    <source>
        <dbReference type="ARBA" id="ARBA00011056"/>
    </source>
</evidence>
<proteinExistence type="inferred from homology"/>
<keyword evidence="7" id="KW-0906">Nuclear pore complex</keyword>
<dbReference type="GO" id="GO:0031369">
    <property type="term" value="F:translation initiation factor binding"/>
    <property type="evidence" value="ECO:0007669"/>
    <property type="project" value="TreeGrafter"/>
</dbReference>
<dbReference type="GO" id="GO:0044614">
    <property type="term" value="C:nuclear pore cytoplasmic filaments"/>
    <property type="evidence" value="ECO:0007669"/>
    <property type="project" value="TreeGrafter"/>
</dbReference>
<dbReference type="AlphaFoldDB" id="A0AAD3NKP1"/>
<name>A0AAD3NKP1_LATJO</name>
<evidence type="ECO:0000256" key="1">
    <source>
        <dbReference type="ARBA" id="ARBA00004567"/>
    </source>
</evidence>
<dbReference type="PANTHER" id="PTHR12960:SF0">
    <property type="entry name" value="MRNA EXPORT FACTOR GLE1"/>
    <property type="match status" value="1"/>
</dbReference>
<evidence type="ECO:0000256" key="3">
    <source>
        <dbReference type="ARBA" id="ARBA00022448"/>
    </source>
</evidence>
<evidence type="ECO:0000256" key="4">
    <source>
        <dbReference type="ARBA" id="ARBA00022816"/>
    </source>
</evidence>
<evidence type="ECO:0000256" key="6">
    <source>
        <dbReference type="ARBA" id="ARBA00023010"/>
    </source>
</evidence>
<protein>
    <recommendedName>
        <fullName evidence="10">mRNA export factor GLE1</fullName>
    </recommendedName>
    <alternativeName>
        <fullName evidence="12">GLE1 RNA export mediator</fullName>
    </alternativeName>
    <alternativeName>
        <fullName evidence="13">GLE1-like protein</fullName>
    </alternativeName>
    <alternativeName>
        <fullName evidence="11">Nucleoporin GLE1</fullName>
    </alternativeName>
</protein>
<evidence type="ECO:0000256" key="8">
    <source>
        <dbReference type="ARBA" id="ARBA00023242"/>
    </source>
</evidence>
<gene>
    <name evidence="14" type="ORF">AKAME5_002508900</name>
</gene>
<evidence type="ECO:0000256" key="10">
    <source>
        <dbReference type="ARBA" id="ARBA00026227"/>
    </source>
</evidence>
<evidence type="ECO:0000256" key="5">
    <source>
        <dbReference type="ARBA" id="ARBA00022927"/>
    </source>
</evidence>
<comment type="similarity">
    <text evidence="2">Belongs to the GLE1 family.</text>
</comment>
<sequence>MEPPLADITATLFDFLEVCGNALMKQYQGQFWKLILLLKEEYFPRIEAVTSSGQMGSVIRLKQFLEMSLQNRQISPPKGQLSSMFWRS</sequence>
<comment type="function">
    <text evidence="9">Required for the export of mRNAs containing poly(A) tails from the nucleus into the cytoplasm. May be involved in the terminal step of the mRNA transport through the nuclear pore complex (NPC).</text>
</comment>
<dbReference type="GO" id="GO:0015031">
    <property type="term" value="P:protein transport"/>
    <property type="evidence" value="ECO:0007669"/>
    <property type="project" value="UniProtKB-KW"/>
</dbReference>
<evidence type="ECO:0000313" key="14">
    <source>
        <dbReference type="EMBL" id="GLD73764.1"/>
    </source>
</evidence>
<evidence type="ECO:0000256" key="12">
    <source>
        <dbReference type="ARBA" id="ARBA00030897"/>
    </source>
</evidence>
<comment type="subcellular location">
    <subcellularLocation>
        <location evidence="1">Nucleus</location>
        <location evidence="1">Nuclear pore complex</location>
    </subcellularLocation>
</comment>
<dbReference type="GO" id="GO:0016973">
    <property type="term" value="P:poly(A)+ mRNA export from nucleus"/>
    <property type="evidence" value="ECO:0007669"/>
    <property type="project" value="InterPro"/>
</dbReference>
<dbReference type="InterPro" id="IPR038506">
    <property type="entry name" value="GLE1-like_sf"/>
</dbReference>